<organism evidence="2 3">
    <name type="scientific">Paracidovorax wautersii</name>
    <dbReference type="NCBI Taxonomy" id="1177982"/>
    <lineage>
        <taxon>Bacteria</taxon>
        <taxon>Pseudomonadati</taxon>
        <taxon>Pseudomonadota</taxon>
        <taxon>Betaproteobacteria</taxon>
        <taxon>Burkholderiales</taxon>
        <taxon>Comamonadaceae</taxon>
        <taxon>Paracidovorax</taxon>
    </lineage>
</organism>
<evidence type="ECO:0000313" key="3">
    <source>
        <dbReference type="Proteomes" id="UP000461670"/>
    </source>
</evidence>
<accession>A0A7V8FMH9</accession>
<sequence>MDDIVKQAMAKWPNVPDCFAWLGLDARGGWYMRDDRVQAAGAFPAAKGSLLRHEKLIAFIARNYAADAQGRWFFQNGPQRVFVELESTPWVWRLQAQPDAATPYITSHTGIVTQASACLADEHGHVYLVTPLGLGRVHSQDMAVLADLLDAGVWTITEVDSADLPQRYGFVRSPAAPASISPHGEAPEEAPKCQGPAGGK</sequence>
<dbReference type="InterPro" id="IPR021332">
    <property type="entry name" value="DUF2944"/>
</dbReference>
<dbReference type="Pfam" id="PF11161">
    <property type="entry name" value="DUF2944"/>
    <property type="match status" value="1"/>
</dbReference>
<evidence type="ECO:0008006" key="4">
    <source>
        <dbReference type="Google" id="ProtNLM"/>
    </source>
</evidence>
<reference evidence="3" key="1">
    <citation type="journal article" date="2020" name="MBio">
        <title>Horizontal gene transfer to a defensive symbiont with a reduced genome amongst a multipartite beetle microbiome.</title>
        <authorList>
            <person name="Waterworth S.C."/>
            <person name="Florez L.V."/>
            <person name="Rees E.R."/>
            <person name="Hertweck C."/>
            <person name="Kaltenpoth M."/>
            <person name="Kwan J.C."/>
        </authorList>
    </citation>
    <scope>NUCLEOTIDE SEQUENCE [LARGE SCALE GENOMIC DNA]</scope>
</reference>
<proteinExistence type="predicted"/>
<dbReference type="EMBL" id="WNDQ01000041">
    <property type="protein sequence ID" value="KAF1020123.1"/>
    <property type="molecule type" value="Genomic_DNA"/>
</dbReference>
<gene>
    <name evidence="2" type="ORF">GAK30_02722</name>
</gene>
<evidence type="ECO:0000313" key="2">
    <source>
        <dbReference type="EMBL" id="KAF1020123.1"/>
    </source>
</evidence>
<name>A0A7V8FMH9_9BURK</name>
<dbReference type="Proteomes" id="UP000461670">
    <property type="component" value="Unassembled WGS sequence"/>
</dbReference>
<feature type="region of interest" description="Disordered" evidence="1">
    <location>
        <begin position="175"/>
        <end position="200"/>
    </location>
</feature>
<protein>
    <recommendedName>
        <fullName evidence="4">DUF2946 family protein</fullName>
    </recommendedName>
</protein>
<dbReference type="AlphaFoldDB" id="A0A7V8FMH9"/>
<evidence type="ECO:0000256" key="1">
    <source>
        <dbReference type="SAM" id="MobiDB-lite"/>
    </source>
</evidence>
<comment type="caution">
    <text evidence="2">The sequence shown here is derived from an EMBL/GenBank/DDBJ whole genome shotgun (WGS) entry which is preliminary data.</text>
</comment>